<dbReference type="Pfam" id="PF00520">
    <property type="entry name" value="Ion_trans"/>
    <property type="match status" value="1"/>
</dbReference>
<evidence type="ECO:0000256" key="2">
    <source>
        <dbReference type="ARBA" id="ARBA00022692"/>
    </source>
</evidence>
<dbReference type="InterPro" id="IPR043203">
    <property type="entry name" value="VGCC_Ca_Na"/>
</dbReference>
<dbReference type="GO" id="GO:0001518">
    <property type="term" value="C:voltage-gated sodium channel complex"/>
    <property type="evidence" value="ECO:0007669"/>
    <property type="project" value="TreeGrafter"/>
</dbReference>
<dbReference type="PROSITE" id="PS50222">
    <property type="entry name" value="EF_HAND_2"/>
    <property type="match status" value="1"/>
</dbReference>
<dbReference type="GO" id="GO:0005509">
    <property type="term" value="F:calcium ion binding"/>
    <property type="evidence" value="ECO:0007669"/>
    <property type="project" value="InterPro"/>
</dbReference>
<evidence type="ECO:0000256" key="3">
    <source>
        <dbReference type="ARBA" id="ARBA00022837"/>
    </source>
</evidence>
<keyword evidence="5 7" id="KW-0472">Membrane</keyword>
<dbReference type="InterPro" id="IPR011992">
    <property type="entry name" value="EF-hand-dom_pair"/>
</dbReference>
<feature type="transmembrane region" description="Helical" evidence="7">
    <location>
        <begin position="290"/>
        <end position="311"/>
    </location>
</feature>
<dbReference type="GO" id="GO:0005248">
    <property type="term" value="F:voltage-gated sodium channel activity"/>
    <property type="evidence" value="ECO:0007669"/>
    <property type="project" value="TreeGrafter"/>
</dbReference>
<feature type="transmembrane region" description="Helical" evidence="7">
    <location>
        <begin position="212"/>
        <end position="234"/>
    </location>
</feature>
<feature type="domain" description="EF-hand" evidence="8">
    <location>
        <begin position="379"/>
        <end position="414"/>
    </location>
</feature>
<dbReference type="Gene3D" id="1.10.287.70">
    <property type="match status" value="1"/>
</dbReference>
<protein>
    <recommendedName>
        <fullName evidence="8">EF-hand domain-containing protein</fullName>
    </recommendedName>
</protein>
<evidence type="ECO:0000256" key="7">
    <source>
        <dbReference type="SAM" id="Phobius"/>
    </source>
</evidence>
<feature type="transmembrane region" description="Helical" evidence="7">
    <location>
        <begin position="160"/>
        <end position="177"/>
    </location>
</feature>
<accession>A0AA36JE06</accession>
<keyword evidence="3" id="KW-0106">Calcium</keyword>
<dbReference type="AlphaFoldDB" id="A0AA36JE06"/>
<gene>
    <name evidence="9" type="ORF">EVOR1521_LOCUS26501</name>
</gene>
<comment type="subcellular location">
    <subcellularLocation>
        <location evidence="1">Membrane</location>
        <topology evidence="1">Multi-pass membrane protein</topology>
    </subcellularLocation>
</comment>
<evidence type="ECO:0000256" key="5">
    <source>
        <dbReference type="ARBA" id="ARBA00023136"/>
    </source>
</evidence>
<feature type="compositionally biased region" description="Basic and acidic residues" evidence="6">
    <location>
        <begin position="18"/>
        <end position="28"/>
    </location>
</feature>
<dbReference type="PROSITE" id="PS00018">
    <property type="entry name" value="EF_HAND_1"/>
    <property type="match status" value="1"/>
</dbReference>
<evidence type="ECO:0000313" key="9">
    <source>
        <dbReference type="EMBL" id="CAJ1403946.1"/>
    </source>
</evidence>
<name>A0AA36JE06_9DINO</name>
<keyword evidence="10" id="KW-1185">Reference proteome</keyword>
<evidence type="ECO:0000256" key="6">
    <source>
        <dbReference type="SAM" id="MobiDB-lite"/>
    </source>
</evidence>
<keyword evidence="2 7" id="KW-0812">Transmembrane</keyword>
<evidence type="ECO:0000259" key="8">
    <source>
        <dbReference type="PROSITE" id="PS50222"/>
    </source>
</evidence>
<dbReference type="InterPro" id="IPR005821">
    <property type="entry name" value="Ion_trans_dom"/>
</dbReference>
<dbReference type="InterPro" id="IPR027359">
    <property type="entry name" value="Volt_channel_dom_sf"/>
</dbReference>
<feature type="transmembrane region" description="Helical" evidence="7">
    <location>
        <begin position="123"/>
        <end position="140"/>
    </location>
</feature>
<comment type="caution">
    <text evidence="9">The sequence shown here is derived from an EMBL/GenBank/DDBJ whole genome shotgun (WGS) entry which is preliminary data.</text>
</comment>
<dbReference type="Gene3D" id="1.20.120.350">
    <property type="entry name" value="Voltage-gated potassium channels. Chain C"/>
    <property type="match status" value="1"/>
</dbReference>
<proteinExistence type="predicted"/>
<evidence type="ECO:0000313" key="10">
    <source>
        <dbReference type="Proteomes" id="UP001178507"/>
    </source>
</evidence>
<dbReference type="SUPFAM" id="SSF47473">
    <property type="entry name" value="EF-hand"/>
    <property type="match status" value="1"/>
</dbReference>
<feature type="region of interest" description="Disordered" evidence="6">
    <location>
        <begin position="506"/>
        <end position="535"/>
    </location>
</feature>
<dbReference type="InterPro" id="IPR018247">
    <property type="entry name" value="EF_Hand_1_Ca_BS"/>
</dbReference>
<organism evidence="9 10">
    <name type="scientific">Effrenium voratum</name>
    <dbReference type="NCBI Taxonomy" id="2562239"/>
    <lineage>
        <taxon>Eukaryota</taxon>
        <taxon>Sar</taxon>
        <taxon>Alveolata</taxon>
        <taxon>Dinophyceae</taxon>
        <taxon>Suessiales</taxon>
        <taxon>Symbiodiniaceae</taxon>
        <taxon>Effrenium</taxon>
    </lineage>
</organism>
<dbReference type="InterPro" id="IPR002048">
    <property type="entry name" value="EF_hand_dom"/>
</dbReference>
<dbReference type="EMBL" id="CAUJNA010003516">
    <property type="protein sequence ID" value="CAJ1403946.1"/>
    <property type="molecule type" value="Genomic_DNA"/>
</dbReference>
<feature type="compositionally biased region" description="Basic and acidic residues" evidence="6">
    <location>
        <begin position="506"/>
        <end position="517"/>
    </location>
</feature>
<keyword evidence="4 7" id="KW-1133">Transmembrane helix</keyword>
<dbReference type="PANTHER" id="PTHR10037:SF62">
    <property type="entry name" value="SODIUM CHANNEL PROTEIN 60E"/>
    <property type="match status" value="1"/>
</dbReference>
<sequence>MESQATFDQVVRKSLHRGPTEEAEHNEHLEETLQTIKSLRYRSYTRKPWMDEQGRVTWSIARIRVAQVVISQSFETCMGLIILTNLGLIIYEADQDAKCYPAYSDNYNACPERSDNISWLSNVNLSLLVVYSIECLARWFVERGGFFCNRWNQIDLTTVILGWISAMLTGMMTLSFLRLCRVVRILRAARVLISIPEFYLLITGLYSSVKAIIFGSFMLATVILFWAIIVVQLLHPVNASLNYDNCEDCAEGYSSVWAAAVTLFQQIVAGDSWGAISVPVVQAAPWTAPLLFFILITISLGVMNLILAVIVERAAEAHDNDQDQKIKQKEEERSRSMLELAKQCSSMDDNENGALSLEEMLKGYDKVESFKTLMRHMDIRREDMKTIFQVLDKDNAGEVSHFQFCQHVGSFSKRDPVIMHSIVKYTVLELRKLIEQEVLGTLQQHTQMLQEQRELLNPKPCLAKASEAPFPGSLLRSLECSFQALELQMKPLLERSEAELKGVQEMRKELPGHDSDTPKPVSKLPPKDRNESDFSGQRLDTHFAKMCEDFQKRLAEVEELQRRCRSMVDCLTRLRDEEVILCSEAV</sequence>
<evidence type="ECO:0000256" key="1">
    <source>
        <dbReference type="ARBA" id="ARBA00004141"/>
    </source>
</evidence>
<dbReference type="SUPFAM" id="SSF81324">
    <property type="entry name" value="Voltage-gated potassium channels"/>
    <property type="match status" value="1"/>
</dbReference>
<feature type="region of interest" description="Disordered" evidence="6">
    <location>
        <begin position="1"/>
        <end position="28"/>
    </location>
</feature>
<dbReference type="Proteomes" id="UP001178507">
    <property type="component" value="Unassembled WGS sequence"/>
</dbReference>
<reference evidence="9" key="1">
    <citation type="submission" date="2023-08" db="EMBL/GenBank/DDBJ databases">
        <authorList>
            <person name="Chen Y."/>
            <person name="Shah S."/>
            <person name="Dougan E. K."/>
            <person name="Thang M."/>
            <person name="Chan C."/>
        </authorList>
    </citation>
    <scope>NUCLEOTIDE SEQUENCE</scope>
</reference>
<dbReference type="PANTHER" id="PTHR10037">
    <property type="entry name" value="VOLTAGE-GATED CATION CHANNEL CALCIUM AND SODIUM"/>
    <property type="match status" value="1"/>
</dbReference>
<evidence type="ECO:0000256" key="4">
    <source>
        <dbReference type="ARBA" id="ARBA00022989"/>
    </source>
</evidence>
<dbReference type="Gene3D" id="1.10.238.10">
    <property type="entry name" value="EF-hand"/>
    <property type="match status" value="1"/>
</dbReference>